<name>A0A1G6S5E4_9BACT</name>
<dbReference type="AlphaFoldDB" id="A0A1G6S5E4"/>
<dbReference type="EMBL" id="FNAC01000015">
    <property type="protein sequence ID" value="SDD11884.1"/>
    <property type="molecule type" value="Genomic_DNA"/>
</dbReference>
<proteinExistence type="predicted"/>
<dbReference type="RefSeq" id="WP_087939050.1">
    <property type="nucleotide sequence ID" value="NZ_FNAC01000015.1"/>
</dbReference>
<gene>
    <name evidence="1" type="ORF">SAMN04488104_101577</name>
</gene>
<reference evidence="2" key="1">
    <citation type="submission" date="2016-10" db="EMBL/GenBank/DDBJ databases">
        <authorList>
            <person name="Varghese N."/>
            <person name="Submissions S."/>
        </authorList>
    </citation>
    <scope>NUCLEOTIDE SEQUENCE [LARGE SCALE GENOMIC DNA]</scope>
    <source>
        <strain evidence="2">DSM 23095</strain>
    </source>
</reference>
<evidence type="ECO:0000313" key="1">
    <source>
        <dbReference type="EMBL" id="SDD11884.1"/>
    </source>
</evidence>
<organism evidence="1 2">
    <name type="scientific">Algoriphagus faecimaris</name>
    <dbReference type="NCBI Taxonomy" id="686796"/>
    <lineage>
        <taxon>Bacteria</taxon>
        <taxon>Pseudomonadati</taxon>
        <taxon>Bacteroidota</taxon>
        <taxon>Cytophagia</taxon>
        <taxon>Cytophagales</taxon>
        <taxon>Cyclobacteriaceae</taxon>
        <taxon>Algoriphagus</taxon>
    </lineage>
</organism>
<sequence>MNTYRHYTFLLLTVFCISGCTRQSPEEETTVSGLEENSAISFAERFDVALAQKENWRKHWQEHVGSFSSYDFKLIMTDTLDQYEMPEKNPIALDDPLAPYQIPHPTGNGVIDIYSYKIESQDEEGRPYLNPDAEVVWYKEDGMKKRLLFMGPSGMFEEASWLNENELLVLGFFQDDEGFRPMAWVIELEGLVLRQYSLNKVTTTYPMTSYLDQKIKPLTLK</sequence>
<dbReference type="Proteomes" id="UP000199060">
    <property type="component" value="Unassembled WGS sequence"/>
</dbReference>
<keyword evidence="2" id="KW-1185">Reference proteome</keyword>
<evidence type="ECO:0000313" key="2">
    <source>
        <dbReference type="Proteomes" id="UP000199060"/>
    </source>
</evidence>
<protein>
    <submittedName>
        <fullName evidence="1">Uncharacterized protein</fullName>
    </submittedName>
</protein>
<dbReference type="STRING" id="686796.SAMN04488104_101577"/>
<dbReference type="OrthoDB" id="822152at2"/>
<accession>A0A1G6S5E4</accession>